<keyword evidence="2" id="KW-0012">Acyltransferase</keyword>
<name>A0ABU4WK53_9BACT</name>
<reference evidence="2 3" key="1">
    <citation type="submission" date="2022-03" db="EMBL/GenBank/DDBJ databases">
        <title>Novel taxa within the pig intestine.</title>
        <authorList>
            <person name="Wylensek D."/>
            <person name="Bishof K."/>
            <person name="Afrizal A."/>
            <person name="Clavel T."/>
        </authorList>
    </citation>
    <scope>NUCLEOTIDE SEQUENCE [LARGE SCALE GENOMIC DNA]</scope>
    <source>
        <strain evidence="2 3">CLA-KB-P66</strain>
    </source>
</reference>
<keyword evidence="3" id="KW-1185">Reference proteome</keyword>
<organism evidence="2 3">
    <name type="scientific">Intestinicryptomonas porci</name>
    <dbReference type="NCBI Taxonomy" id="2926320"/>
    <lineage>
        <taxon>Bacteria</taxon>
        <taxon>Pseudomonadati</taxon>
        <taxon>Verrucomicrobiota</taxon>
        <taxon>Opitutia</taxon>
        <taxon>Opitutales</taxon>
        <taxon>Intestinicryptomonaceae</taxon>
        <taxon>Intestinicryptomonas</taxon>
    </lineage>
</organism>
<keyword evidence="1" id="KW-1133">Transmembrane helix</keyword>
<dbReference type="RefSeq" id="WP_370397217.1">
    <property type="nucleotide sequence ID" value="NZ_JALBUT010000006.1"/>
</dbReference>
<feature type="transmembrane region" description="Helical" evidence="1">
    <location>
        <begin position="282"/>
        <end position="301"/>
    </location>
</feature>
<accession>A0ABU4WK53</accession>
<feature type="transmembrane region" description="Helical" evidence="1">
    <location>
        <begin position="240"/>
        <end position="261"/>
    </location>
</feature>
<dbReference type="GO" id="GO:0016746">
    <property type="term" value="F:acyltransferase activity"/>
    <property type="evidence" value="ECO:0007669"/>
    <property type="project" value="UniProtKB-KW"/>
</dbReference>
<keyword evidence="1" id="KW-0812">Transmembrane</keyword>
<proteinExistence type="predicted"/>
<feature type="transmembrane region" description="Helical" evidence="1">
    <location>
        <begin position="123"/>
        <end position="141"/>
    </location>
</feature>
<feature type="transmembrane region" description="Helical" evidence="1">
    <location>
        <begin position="84"/>
        <end position="103"/>
    </location>
</feature>
<evidence type="ECO:0000313" key="3">
    <source>
        <dbReference type="Proteomes" id="UP001275932"/>
    </source>
</evidence>
<protein>
    <submittedName>
        <fullName evidence="2">Acyltransferase</fullName>
    </submittedName>
</protein>
<keyword evidence="2" id="KW-0808">Transferase</keyword>
<comment type="caution">
    <text evidence="2">The sequence shown here is derived from an EMBL/GenBank/DDBJ whole genome shotgun (WGS) entry which is preliminary data.</text>
</comment>
<gene>
    <name evidence="2" type="ORF">MOX91_06215</name>
</gene>
<dbReference type="Proteomes" id="UP001275932">
    <property type="component" value="Unassembled WGS sequence"/>
</dbReference>
<feature type="transmembrane region" description="Helical" evidence="1">
    <location>
        <begin position="45"/>
        <end position="63"/>
    </location>
</feature>
<dbReference type="EMBL" id="JALBUT010000006">
    <property type="protein sequence ID" value="MDX8415769.1"/>
    <property type="molecule type" value="Genomic_DNA"/>
</dbReference>
<evidence type="ECO:0000256" key="1">
    <source>
        <dbReference type="SAM" id="Phobius"/>
    </source>
</evidence>
<feature type="transmembrane region" description="Helical" evidence="1">
    <location>
        <begin position="176"/>
        <end position="202"/>
    </location>
</feature>
<keyword evidence="1" id="KW-0472">Membrane</keyword>
<evidence type="ECO:0000313" key="2">
    <source>
        <dbReference type="EMBL" id="MDX8415769.1"/>
    </source>
</evidence>
<feature type="transmembrane region" description="Helical" evidence="1">
    <location>
        <begin position="148"/>
        <end position="170"/>
    </location>
</feature>
<feature type="transmembrane region" description="Helical" evidence="1">
    <location>
        <begin position="307"/>
        <end position="333"/>
    </location>
</feature>
<feature type="transmembrane region" description="Helical" evidence="1">
    <location>
        <begin position="214"/>
        <end position="234"/>
    </location>
</feature>
<sequence>MTLFHYVLAFFPIGYVGWECGIADSDKSEYFFNHFPLSVFTNSSFPLYTFFALIGFIVATVYFKGDSPKLLIKQSVKRYFRLMPPVLACTMICYVFLACGLFFNGELGRIAPSHWSSVYYQGGYSFLSALKSSFYTAFIHGDRYYCSILWCMNIIFIGSYLTYSFLALFGNSKFRFFAYAAVFFLSMAIDGNYASFIAGIAAADAASCCSKLKACNALSLALIFVGVLIGNFIPVVSLPVWLHLGVVYAVGNFLMILGFALNPGMQRLVSSDTLCKLGKWSFSLILIHFPIMMSFSAWIFVKMREAGFGFGFGTTVSWMLSLPVLAAATMLFYRFVEIPSEKFADLIWRKFQ</sequence>